<dbReference type="Gene3D" id="1.10.1220.10">
    <property type="entry name" value="Met repressor-like"/>
    <property type="match status" value="1"/>
</dbReference>
<sequence>MKKINLENVPDELYQQITEIATQENRSFNQQLLLLLEKQVRLHKRPQPNIMEQIDCRREKIAARVGIMPDSTELLRADRER</sequence>
<dbReference type="SUPFAM" id="SSF47598">
    <property type="entry name" value="Ribbon-helix-helix"/>
    <property type="match status" value="1"/>
</dbReference>
<dbReference type="GO" id="GO:0006355">
    <property type="term" value="P:regulation of DNA-templated transcription"/>
    <property type="evidence" value="ECO:0007669"/>
    <property type="project" value="InterPro"/>
</dbReference>
<gene>
    <name evidence="1" type="ORF">EWV54_02735</name>
</gene>
<comment type="caution">
    <text evidence="1">The sequence shown here is derived from an EMBL/GenBank/DDBJ whole genome shotgun (WGS) entry which is preliminary data.</text>
</comment>
<accession>A0A552JAJ9</accession>
<dbReference type="InterPro" id="IPR013321">
    <property type="entry name" value="Arc_rbn_hlx_hlx"/>
</dbReference>
<proteinExistence type="predicted"/>
<reference evidence="1 2" key="1">
    <citation type="submission" date="2019-01" db="EMBL/GenBank/DDBJ databases">
        <title>Coherence of Microcystis species and biogeography revealed through population genomics.</title>
        <authorList>
            <person name="Perez-Carrascal O.M."/>
            <person name="Terrat Y."/>
            <person name="Giani A."/>
            <person name="Fortin N."/>
            <person name="Tromas N."/>
            <person name="Shapiro B.J."/>
        </authorList>
    </citation>
    <scope>NUCLEOTIDE SEQUENCE [LARGE SCALE GENOMIC DNA]</scope>
    <source>
        <strain evidence="1">Mn_MB_F_20050700_S1D</strain>
    </source>
</reference>
<dbReference type="EMBL" id="SFAV01000030">
    <property type="protein sequence ID" value="TRU92544.1"/>
    <property type="molecule type" value="Genomic_DNA"/>
</dbReference>
<protein>
    <recommendedName>
        <fullName evidence="3">Arc family DNA-binding protein</fullName>
    </recommendedName>
</protein>
<evidence type="ECO:0008006" key="3">
    <source>
        <dbReference type="Google" id="ProtNLM"/>
    </source>
</evidence>
<organism evidence="1 2">
    <name type="scientific">Microcystis novacekii Mn_MB_F_20050700_S1D</name>
    <dbReference type="NCBI Taxonomy" id="2486266"/>
    <lineage>
        <taxon>Bacteria</taxon>
        <taxon>Bacillati</taxon>
        <taxon>Cyanobacteriota</taxon>
        <taxon>Cyanophyceae</taxon>
        <taxon>Oscillatoriophycideae</taxon>
        <taxon>Chroococcales</taxon>
        <taxon>Microcystaceae</taxon>
        <taxon>Microcystis</taxon>
    </lineage>
</organism>
<dbReference type="InterPro" id="IPR010985">
    <property type="entry name" value="Ribbon_hlx_hlx"/>
</dbReference>
<evidence type="ECO:0000313" key="1">
    <source>
        <dbReference type="EMBL" id="TRU92544.1"/>
    </source>
</evidence>
<name>A0A552JAJ9_9CHRO</name>
<dbReference type="AlphaFoldDB" id="A0A552JAJ9"/>
<evidence type="ECO:0000313" key="2">
    <source>
        <dbReference type="Proteomes" id="UP000319191"/>
    </source>
</evidence>
<dbReference type="Proteomes" id="UP000319191">
    <property type="component" value="Unassembled WGS sequence"/>
</dbReference>